<dbReference type="Proteomes" id="UP000034156">
    <property type="component" value="Chromosome"/>
</dbReference>
<reference evidence="2" key="1">
    <citation type="submission" date="2015-05" db="EMBL/GenBank/DDBJ databases">
        <title>Draft genome of Nitrosomonas communis strain Nm2.</title>
        <authorList>
            <person name="Kozlowski J.A."/>
            <person name="Kits K.D."/>
            <person name="Stein L.Y."/>
        </authorList>
    </citation>
    <scope>NUCLEOTIDE SEQUENCE [LARGE SCALE GENOMIC DNA]</scope>
    <source>
        <strain evidence="2">Nm2</strain>
    </source>
</reference>
<name>A0A0F7KAA9_9PROT</name>
<proteinExistence type="predicted"/>
<reference evidence="1 2" key="2">
    <citation type="journal article" date="2016" name="Genome Announc.">
        <title>Genome Sequence of Nitrosomonas communis Strain Nm2, a Mesophilic Ammonia-Oxidizing Bacterium Isolated from Mediterranean Soil.</title>
        <authorList>
            <person name="Kozlowski J.A."/>
            <person name="Kits K.D."/>
            <person name="Stein L.Y."/>
        </authorList>
    </citation>
    <scope>NUCLEOTIDE SEQUENCE [LARGE SCALE GENOMIC DNA]</scope>
    <source>
        <strain evidence="1 2">Nm2</strain>
    </source>
</reference>
<dbReference type="EMBL" id="CP011451">
    <property type="protein sequence ID" value="AKH37255.1"/>
    <property type="molecule type" value="Genomic_DNA"/>
</dbReference>
<sequence>MLFFNNGCANDNCFHLQMQHIFTKIKKWVHKVKRGDIHMCTTSKDHNYESLVHNYNDKRL</sequence>
<evidence type="ECO:0000313" key="2">
    <source>
        <dbReference type="Proteomes" id="UP000034156"/>
    </source>
</evidence>
<evidence type="ECO:0000313" key="1">
    <source>
        <dbReference type="EMBL" id="AKH37255.1"/>
    </source>
</evidence>
<organism evidence="1 2">
    <name type="scientific">Nitrosomonas communis</name>
    <dbReference type="NCBI Taxonomy" id="44574"/>
    <lineage>
        <taxon>Bacteria</taxon>
        <taxon>Pseudomonadati</taxon>
        <taxon>Pseudomonadota</taxon>
        <taxon>Betaproteobacteria</taxon>
        <taxon>Nitrosomonadales</taxon>
        <taxon>Nitrosomonadaceae</taxon>
        <taxon>Nitrosomonas</taxon>
    </lineage>
</organism>
<accession>A0A0F7KAA9</accession>
<protein>
    <submittedName>
        <fullName evidence="1">Uncharacterized protein</fullName>
    </submittedName>
</protein>
<keyword evidence="2" id="KW-1185">Reference proteome</keyword>
<gene>
    <name evidence="1" type="ORF">AAW31_04660</name>
</gene>
<dbReference type="AlphaFoldDB" id="A0A0F7KAA9"/>
<dbReference type="KEGG" id="nco:AAW31_04660"/>